<organism evidence="1 2">
    <name type="scientific">Halorubrum kocurii JCM 14978</name>
    <dbReference type="NCBI Taxonomy" id="1230456"/>
    <lineage>
        <taxon>Archaea</taxon>
        <taxon>Methanobacteriati</taxon>
        <taxon>Methanobacteriota</taxon>
        <taxon>Stenosarchaea group</taxon>
        <taxon>Halobacteria</taxon>
        <taxon>Halobacteriales</taxon>
        <taxon>Haloferacaceae</taxon>
        <taxon>Halorubrum</taxon>
    </lineage>
</organism>
<accession>M0NS62</accession>
<gene>
    <name evidence="1" type="ORF">C468_13781</name>
</gene>
<proteinExistence type="predicted"/>
<dbReference type="RefSeq" id="WP_008849425.1">
    <property type="nucleotide sequence ID" value="NZ_AOJH01000082.1"/>
</dbReference>
<feature type="non-terminal residue" evidence="1">
    <location>
        <position position="64"/>
    </location>
</feature>
<reference evidence="1 2" key="1">
    <citation type="journal article" date="2014" name="PLoS Genet.">
        <title>Phylogenetically driven sequencing of extremely halophilic archaea reveals strategies for static and dynamic osmo-response.</title>
        <authorList>
            <person name="Becker E.A."/>
            <person name="Seitzer P.M."/>
            <person name="Tritt A."/>
            <person name="Larsen D."/>
            <person name="Krusor M."/>
            <person name="Yao A.I."/>
            <person name="Wu D."/>
            <person name="Madern D."/>
            <person name="Eisen J.A."/>
            <person name="Darling A.E."/>
            <person name="Facciotti M.T."/>
        </authorList>
    </citation>
    <scope>NUCLEOTIDE SEQUENCE [LARGE SCALE GENOMIC DNA]</scope>
    <source>
        <strain evidence="1 2">JCM 14978</strain>
    </source>
</reference>
<dbReference type="Proteomes" id="UP000011546">
    <property type="component" value="Unassembled WGS sequence"/>
</dbReference>
<keyword evidence="2" id="KW-1185">Reference proteome</keyword>
<dbReference type="EMBL" id="AOJH01000082">
    <property type="protein sequence ID" value="EMA60059.1"/>
    <property type="molecule type" value="Genomic_DNA"/>
</dbReference>
<protein>
    <submittedName>
        <fullName evidence="1">Uncharacterized protein</fullName>
    </submittedName>
</protein>
<evidence type="ECO:0000313" key="2">
    <source>
        <dbReference type="Proteomes" id="UP000011546"/>
    </source>
</evidence>
<name>M0NS62_9EURY</name>
<dbReference type="AlphaFoldDB" id="M0NS62"/>
<sequence>MRHAARELVEALSLPFGLCDGSGGLDGVRYPTDESGRPVRVIAPAGDVGSARVERLGGCLLYTS</sequence>
<comment type="caution">
    <text evidence="1">The sequence shown here is derived from an EMBL/GenBank/DDBJ whole genome shotgun (WGS) entry which is preliminary data.</text>
</comment>
<evidence type="ECO:0000313" key="1">
    <source>
        <dbReference type="EMBL" id="EMA60059.1"/>
    </source>
</evidence>